<feature type="binding site" evidence="14">
    <location>
        <position position="67"/>
    </location>
    <ligand>
        <name>Ca(2+)</name>
        <dbReference type="ChEBI" id="CHEBI:29108"/>
        <label>1</label>
    </ligand>
</feature>
<evidence type="ECO:0000256" key="13">
    <source>
        <dbReference type="PIRSR" id="PIRSR600823-2"/>
    </source>
</evidence>
<feature type="binding site" evidence="14">
    <location>
        <position position="62"/>
    </location>
    <ligand>
        <name>Ca(2+)</name>
        <dbReference type="ChEBI" id="CHEBI:29108"/>
        <label>1</label>
    </ligand>
</feature>
<dbReference type="GO" id="GO:0005576">
    <property type="term" value="C:extracellular region"/>
    <property type="evidence" value="ECO:0007669"/>
    <property type="project" value="UniProtKB-SubCell"/>
</dbReference>
<keyword evidence="10 14" id="KW-0408">Iron</keyword>
<sequence>MRFLAVLIAIAVIFPSSSHQFWPGFYDSSCPGIASIVAQVSLRRFQQLTNHPAQVLRLFFHDCFVEGCDGSILIGQTPQSSVERDSVANRDLVQDAFDTIDLAKQAVEAQCPGVVSCADILAMVTRDMLILASFQHASAGGPGWNLALGRRDGTVSRADSALREIPSPRSGLDELLKNFHSKGLNLLDLVTLSGAHTLGVSHCSQFSQRLYGVNTSLDGTDPSLDPSFAKELKKDCPPGAPVTAIEFFDKAAPFTFDNHYFKNLEAGRSLLTSDESLLASFPSREIVRLFARDPALFFFSFAASMDKLSRLGVKTGGAGEIRRSCNRFNAQ</sequence>
<dbReference type="FunFam" id="1.10.420.10:FF:000001">
    <property type="entry name" value="Peroxidase"/>
    <property type="match status" value="1"/>
</dbReference>
<gene>
    <name evidence="19" type="ORF">SELMODRAFT_125521</name>
</gene>
<feature type="binding site" evidence="13">
    <location>
        <position position="166"/>
    </location>
    <ligand>
        <name>substrate</name>
    </ligand>
</feature>
<evidence type="ECO:0000256" key="9">
    <source>
        <dbReference type="ARBA" id="ARBA00023002"/>
    </source>
</evidence>
<accession>D8SUU3</accession>
<evidence type="ECO:0000256" key="1">
    <source>
        <dbReference type="ARBA" id="ARBA00000189"/>
    </source>
</evidence>
<dbReference type="PANTHER" id="PTHR31517:SF59">
    <property type="entry name" value="PEROXIDASE"/>
    <property type="match status" value="1"/>
</dbReference>
<dbReference type="HOGENOM" id="CLU_010543_0_3_1"/>
<dbReference type="PROSITE" id="PS50873">
    <property type="entry name" value="PEROXIDASE_4"/>
    <property type="match status" value="1"/>
</dbReference>
<feature type="binding site" evidence="14">
    <location>
        <position position="71"/>
    </location>
    <ligand>
        <name>Ca(2+)</name>
        <dbReference type="ChEBI" id="CHEBI:29108"/>
        <label>1</label>
    </ligand>
</feature>
<evidence type="ECO:0000259" key="18">
    <source>
        <dbReference type="PROSITE" id="PS50873"/>
    </source>
</evidence>
<dbReference type="Gramene" id="EFJ11755">
    <property type="protein sequence ID" value="EFJ11755"/>
    <property type="gene ID" value="SELMODRAFT_125521"/>
</dbReference>
<organism evidence="20">
    <name type="scientific">Selaginella moellendorffii</name>
    <name type="common">Spikemoss</name>
    <dbReference type="NCBI Taxonomy" id="88036"/>
    <lineage>
        <taxon>Eukaryota</taxon>
        <taxon>Viridiplantae</taxon>
        <taxon>Streptophyta</taxon>
        <taxon>Embryophyta</taxon>
        <taxon>Tracheophyta</taxon>
        <taxon>Lycopodiopsida</taxon>
        <taxon>Selaginellales</taxon>
        <taxon>Selaginellaceae</taxon>
        <taxon>Selaginella</taxon>
    </lineage>
</organism>
<dbReference type="GO" id="GO:0020037">
    <property type="term" value="F:heme binding"/>
    <property type="evidence" value="ECO:0007669"/>
    <property type="project" value="UniProtKB-UniRule"/>
</dbReference>
<dbReference type="SUPFAM" id="SSF48113">
    <property type="entry name" value="Heme-dependent peroxidases"/>
    <property type="match status" value="1"/>
</dbReference>
<dbReference type="EC" id="1.11.1.7" evidence="17"/>
<dbReference type="GO" id="GO:0042744">
    <property type="term" value="P:hydrogen peroxide catabolic process"/>
    <property type="evidence" value="ECO:0007669"/>
    <property type="project" value="UniProtKB-KW"/>
</dbReference>
<dbReference type="InterPro" id="IPR033905">
    <property type="entry name" value="Secretory_peroxidase"/>
</dbReference>
<evidence type="ECO:0000256" key="4">
    <source>
        <dbReference type="ARBA" id="ARBA00022525"/>
    </source>
</evidence>
<evidence type="ECO:0000256" key="5">
    <source>
        <dbReference type="ARBA" id="ARBA00022559"/>
    </source>
</evidence>
<keyword evidence="17" id="KW-0732">Signal</keyword>
<evidence type="ECO:0000256" key="8">
    <source>
        <dbReference type="ARBA" id="ARBA00022837"/>
    </source>
</evidence>
<feature type="binding site" evidence="14">
    <location>
        <position position="249"/>
    </location>
    <ligand>
        <name>Ca(2+)</name>
        <dbReference type="ChEBI" id="CHEBI:29108"/>
        <label>2</label>
    </ligand>
</feature>
<keyword evidence="11 16" id="KW-1015">Disulfide bond</keyword>
<comment type="function">
    <text evidence="2">Removal of H(2)O(2), oxidation of toxic reductants, biosynthesis and degradation of lignin, suberization, auxin catabolism, response to environmental stresses such as wounding, pathogen attack and oxidative stress. These functions might be dependent on each isozyme/isoform in each plant tissue.</text>
</comment>
<protein>
    <recommendedName>
        <fullName evidence="17">Peroxidase</fullName>
        <ecNumber evidence="17">1.11.1.7</ecNumber>
    </recommendedName>
</protein>
<dbReference type="STRING" id="88036.D8SUU3"/>
<feature type="active site" description="Proton acceptor" evidence="12">
    <location>
        <position position="61"/>
    </location>
</feature>
<dbReference type="KEGG" id="smo:SELMODRAFT_125521"/>
<evidence type="ECO:0000313" key="19">
    <source>
        <dbReference type="EMBL" id="EFJ11755.1"/>
    </source>
</evidence>
<dbReference type="Proteomes" id="UP000001514">
    <property type="component" value="Unassembled WGS sequence"/>
</dbReference>
<evidence type="ECO:0000256" key="3">
    <source>
        <dbReference type="ARBA" id="ARBA00006873"/>
    </source>
</evidence>
<dbReference type="CDD" id="cd00693">
    <property type="entry name" value="secretory_peroxidase"/>
    <property type="match status" value="1"/>
</dbReference>
<feature type="disulfide bond" evidence="16">
    <location>
        <begin position="117"/>
        <end position="325"/>
    </location>
</feature>
<comment type="similarity">
    <text evidence="3">Belongs to the peroxidase family. Ascorbate peroxidase subfamily.</text>
</comment>
<feature type="signal peptide" evidence="17">
    <location>
        <begin position="1"/>
        <end position="19"/>
    </location>
</feature>
<keyword evidence="7 14" id="KW-0479">Metal-binding</keyword>
<feature type="binding site" evidence="14">
    <location>
        <position position="257"/>
    </location>
    <ligand>
        <name>Ca(2+)</name>
        <dbReference type="ChEBI" id="CHEBI:29108"/>
        <label>2</label>
    </ligand>
</feature>
<comment type="catalytic activity">
    <reaction evidence="1 17">
        <text>2 a phenolic donor + H2O2 = 2 a phenolic radical donor + 2 H2O</text>
        <dbReference type="Rhea" id="RHEA:56136"/>
        <dbReference type="ChEBI" id="CHEBI:15377"/>
        <dbReference type="ChEBI" id="CHEBI:16240"/>
        <dbReference type="ChEBI" id="CHEBI:139520"/>
        <dbReference type="ChEBI" id="CHEBI:139521"/>
        <dbReference type="EC" id="1.11.1.7"/>
    </reaction>
</comment>
<keyword evidence="8 14" id="KW-0106">Calcium</keyword>
<comment type="cofactor">
    <cofactor evidence="14 17">
        <name>Ca(2+)</name>
        <dbReference type="ChEBI" id="CHEBI:29108"/>
    </cofactor>
    <text evidence="14 17">Binds 2 calcium ions per subunit.</text>
</comment>
<dbReference type="GO" id="GO:0140825">
    <property type="term" value="F:lactoperoxidase activity"/>
    <property type="evidence" value="ECO:0007669"/>
    <property type="project" value="UniProtKB-EC"/>
</dbReference>
<keyword evidence="6 17" id="KW-0349">Heme</keyword>
<dbReference type="PANTHER" id="PTHR31517">
    <property type="match status" value="1"/>
</dbReference>
<evidence type="ECO:0000256" key="14">
    <source>
        <dbReference type="PIRSR" id="PIRSR600823-3"/>
    </source>
</evidence>
<feature type="chain" id="PRO_5005127367" description="Peroxidase" evidence="17">
    <location>
        <begin position="20"/>
        <end position="331"/>
    </location>
</feature>
<dbReference type="GO" id="GO:0046872">
    <property type="term" value="F:metal ion binding"/>
    <property type="evidence" value="ECO:0007669"/>
    <property type="project" value="UniProtKB-UniRule"/>
</dbReference>
<dbReference type="PROSITE" id="PS00435">
    <property type="entry name" value="PEROXIDASE_1"/>
    <property type="match status" value="1"/>
</dbReference>
<evidence type="ECO:0000256" key="2">
    <source>
        <dbReference type="ARBA" id="ARBA00002322"/>
    </source>
</evidence>
<dbReference type="Gene3D" id="1.10.520.10">
    <property type="match status" value="1"/>
</dbReference>
<keyword evidence="4 17" id="KW-0964">Secreted</keyword>
<dbReference type="Gene3D" id="1.10.420.10">
    <property type="entry name" value="Peroxidase, domain 2"/>
    <property type="match status" value="1"/>
</dbReference>
<dbReference type="GO" id="GO:0006979">
    <property type="term" value="P:response to oxidative stress"/>
    <property type="evidence" value="ECO:0007669"/>
    <property type="project" value="UniProtKB-UniRule"/>
</dbReference>
<evidence type="ECO:0000256" key="10">
    <source>
        <dbReference type="ARBA" id="ARBA00023004"/>
    </source>
</evidence>
<comment type="subcellular location">
    <subcellularLocation>
        <location evidence="17">Secreted</location>
    </subcellularLocation>
</comment>
<evidence type="ECO:0000256" key="17">
    <source>
        <dbReference type="RuleBase" id="RU362060"/>
    </source>
</evidence>
<evidence type="ECO:0000256" key="16">
    <source>
        <dbReference type="PIRSR" id="PIRSR600823-5"/>
    </source>
</evidence>
<feature type="domain" description="Plant heme peroxidase family profile" evidence="18">
    <location>
        <begin position="20"/>
        <end position="329"/>
    </location>
</feature>
<feature type="binding site" evidence="14">
    <location>
        <position position="83"/>
    </location>
    <ligand>
        <name>Ca(2+)</name>
        <dbReference type="ChEBI" id="CHEBI:29108"/>
        <label>1</label>
    </ligand>
</feature>
<evidence type="ECO:0000256" key="15">
    <source>
        <dbReference type="PIRSR" id="PIRSR600823-4"/>
    </source>
</evidence>
<dbReference type="InterPro" id="IPR019793">
    <property type="entry name" value="Peroxidases_heam-ligand_BS"/>
</dbReference>
<feature type="binding site" evidence="14">
    <location>
        <position position="197"/>
    </location>
    <ligand>
        <name>Ca(2+)</name>
        <dbReference type="ChEBI" id="CHEBI:29108"/>
        <label>2</label>
    </ligand>
</feature>
<dbReference type="Pfam" id="PF00141">
    <property type="entry name" value="peroxidase"/>
    <property type="match status" value="1"/>
</dbReference>
<evidence type="ECO:0000256" key="6">
    <source>
        <dbReference type="ARBA" id="ARBA00022617"/>
    </source>
</evidence>
<feature type="binding site" evidence="14">
    <location>
        <position position="69"/>
    </location>
    <ligand>
        <name>Ca(2+)</name>
        <dbReference type="ChEBI" id="CHEBI:29108"/>
        <label>1</label>
    </ligand>
</feature>
<evidence type="ECO:0000256" key="11">
    <source>
        <dbReference type="ARBA" id="ARBA00023157"/>
    </source>
</evidence>
<keyword evidence="17" id="KW-0376">Hydrogen peroxide</keyword>
<keyword evidence="20" id="KW-1185">Reference proteome</keyword>
<dbReference type="PRINTS" id="PR00461">
    <property type="entry name" value="PLPEROXIDASE"/>
</dbReference>
<dbReference type="PRINTS" id="PR00458">
    <property type="entry name" value="PEROXIDASE"/>
</dbReference>
<reference evidence="19 20" key="1">
    <citation type="journal article" date="2011" name="Science">
        <title>The Selaginella genome identifies genetic changes associated with the evolution of vascular plants.</title>
        <authorList>
            <person name="Banks J.A."/>
            <person name="Nishiyama T."/>
            <person name="Hasebe M."/>
            <person name="Bowman J.L."/>
            <person name="Gribskov M."/>
            <person name="dePamphilis C."/>
            <person name="Albert V.A."/>
            <person name="Aono N."/>
            <person name="Aoyama T."/>
            <person name="Ambrose B.A."/>
            <person name="Ashton N.W."/>
            <person name="Axtell M.J."/>
            <person name="Barker E."/>
            <person name="Barker M.S."/>
            <person name="Bennetzen J.L."/>
            <person name="Bonawitz N.D."/>
            <person name="Chapple C."/>
            <person name="Cheng C."/>
            <person name="Correa L.G."/>
            <person name="Dacre M."/>
            <person name="DeBarry J."/>
            <person name="Dreyer I."/>
            <person name="Elias M."/>
            <person name="Engstrom E.M."/>
            <person name="Estelle M."/>
            <person name="Feng L."/>
            <person name="Finet C."/>
            <person name="Floyd S.K."/>
            <person name="Frommer W.B."/>
            <person name="Fujita T."/>
            <person name="Gramzow L."/>
            <person name="Gutensohn M."/>
            <person name="Harholt J."/>
            <person name="Hattori M."/>
            <person name="Heyl A."/>
            <person name="Hirai T."/>
            <person name="Hiwatashi Y."/>
            <person name="Ishikawa M."/>
            <person name="Iwata M."/>
            <person name="Karol K.G."/>
            <person name="Koehler B."/>
            <person name="Kolukisaoglu U."/>
            <person name="Kubo M."/>
            <person name="Kurata T."/>
            <person name="Lalonde S."/>
            <person name="Li K."/>
            <person name="Li Y."/>
            <person name="Litt A."/>
            <person name="Lyons E."/>
            <person name="Manning G."/>
            <person name="Maruyama T."/>
            <person name="Michael T.P."/>
            <person name="Mikami K."/>
            <person name="Miyazaki S."/>
            <person name="Morinaga S."/>
            <person name="Murata T."/>
            <person name="Mueller-Roeber B."/>
            <person name="Nelson D.R."/>
            <person name="Obara M."/>
            <person name="Oguri Y."/>
            <person name="Olmstead R.G."/>
            <person name="Onodera N."/>
            <person name="Petersen B.L."/>
            <person name="Pils B."/>
            <person name="Prigge M."/>
            <person name="Rensing S.A."/>
            <person name="Riano-Pachon D.M."/>
            <person name="Roberts A.W."/>
            <person name="Sato Y."/>
            <person name="Scheller H.V."/>
            <person name="Schulz B."/>
            <person name="Schulz C."/>
            <person name="Shakirov E.V."/>
            <person name="Shibagaki N."/>
            <person name="Shinohara N."/>
            <person name="Shippen D.E."/>
            <person name="Soerensen I."/>
            <person name="Sotooka R."/>
            <person name="Sugimoto N."/>
            <person name="Sugita M."/>
            <person name="Sumikawa N."/>
            <person name="Tanurdzic M."/>
            <person name="Theissen G."/>
            <person name="Ulvskov P."/>
            <person name="Wakazuki S."/>
            <person name="Weng J.K."/>
            <person name="Willats W.W."/>
            <person name="Wipf D."/>
            <person name="Wolf P.G."/>
            <person name="Yang L."/>
            <person name="Zimmer A.D."/>
            <person name="Zhu Q."/>
            <person name="Mitros T."/>
            <person name="Hellsten U."/>
            <person name="Loque D."/>
            <person name="Otillar R."/>
            <person name="Salamov A."/>
            <person name="Schmutz J."/>
            <person name="Shapiro H."/>
            <person name="Lindquist E."/>
            <person name="Lucas S."/>
            <person name="Rokhsar D."/>
            <person name="Grigoriev I.V."/>
        </authorList>
    </citation>
    <scope>NUCLEOTIDE SEQUENCE [LARGE SCALE GENOMIC DNA]</scope>
</reference>
<feature type="disulfide bond" evidence="16">
    <location>
        <begin position="63"/>
        <end position="68"/>
    </location>
</feature>
<dbReference type="InterPro" id="IPR010255">
    <property type="entry name" value="Haem_peroxidase_sf"/>
</dbReference>
<feature type="disulfide bond" evidence="16">
    <location>
        <begin position="203"/>
        <end position="236"/>
    </location>
</feature>
<dbReference type="EMBL" id="GL377644">
    <property type="protein sequence ID" value="EFJ11755.1"/>
    <property type="molecule type" value="Genomic_DNA"/>
</dbReference>
<keyword evidence="9 17" id="KW-0560">Oxidoreductase</keyword>
<comment type="cofactor">
    <cofactor evidence="14 17">
        <name>heme b</name>
        <dbReference type="ChEBI" id="CHEBI:60344"/>
    </cofactor>
    <text evidence="14 17">Binds 1 heme b (iron(II)-protoporphyrin IX) group per subunit.</text>
</comment>
<dbReference type="eggNOG" id="ENOG502QSXF">
    <property type="taxonomic scope" value="Eukaryota"/>
</dbReference>
<evidence type="ECO:0000256" key="7">
    <source>
        <dbReference type="ARBA" id="ARBA00022723"/>
    </source>
</evidence>
<feature type="site" description="Transition state stabilizer" evidence="15">
    <location>
        <position position="57"/>
    </location>
</feature>
<feature type="binding site" evidence="14">
    <location>
        <position position="65"/>
    </location>
    <ligand>
        <name>Ca(2+)</name>
        <dbReference type="ChEBI" id="CHEBI:29108"/>
        <label>1</label>
    </ligand>
</feature>
<dbReference type="InterPro" id="IPR000823">
    <property type="entry name" value="Peroxidase_pln"/>
</dbReference>
<keyword evidence="5 17" id="KW-0575">Peroxidase</keyword>
<proteinExistence type="inferred from homology"/>
<dbReference type="InParanoid" id="D8SUU3"/>
<name>D8SUU3_SELML</name>
<dbReference type="InterPro" id="IPR002016">
    <property type="entry name" value="Haem_peroxidase"/>
</dbReference>
<feature type="binding site" description="axial binding residue" evidence="14">
    <location>
        <position position="196"/>
    </location>
    <ligand>
        <name>heme b</name>
        <dbReference type="ChEBI" id="CHEBI:60344"/>
    </ligand>
    <ligandPart>
        <name>Fe</name>
        <dbReference type="ChEBI" id="CHEBI:18248"/>
    </ligandPart>
</feature>
<feature type="disulfide bond" evidence="16">
    <location>
        <begin position="30"/>
        <end position="111"/>
    </location>
</feature>
<evidence type="ECO:0000256" key="12">
    <source>
        <dbReference type="PIRSR" id="PIRSR600823-1"/>
    </source>
</evidence>
<dbReference type="AlphaFoldDB" id="D8SUU3"/>
<evidence type="ECO:0000313" key="20">
    <source>
        <dbReference type="Proteomes" id="UP000001514"/>
    </source>
</evidence>
<comment type="similarity">
    <text evidence="17">Belongs to the peroxidase family. Classical plant (class III) peroxidase subfamily.</text>
</comment>